<dbReference type="GO" id="GO:0008237">
    <property type="term" value="F:metallopeptidase activity"/>
    <property type="evidence" value="ECO:0007669"/>
    <property type="project" value="UniProtKB-UniRule"/>
</dbReference>
<feature type="transmembrane region" description="Helical" evidence="14">
    <location>
        <begin position="49"/>
        <end position="69"/>
    </location>
</feature>
<feature type="transmembrane region" description="Helical" evidence="14">
    <location>
        <begin position="81"/>
        <end position="99"/>
    </location>
</feature>
<dbReference type="PROSITE" id="PS51371">
    <property type="entry name" value="CBS"/>
    <property type="match status" value="1"/>
</dbReference>
<dbReference type="PIRSF" id="PIRSF006404">
    <property type="entry name" value="UCP006404_Pept_M50_CBS"/>
    <property type="match status" value="1"/>
</dbReference>
<dbReference type="KEGG" id="samy:DB32_006786"/>
<name>A0A0F6W7Q9_9BACT</name>
<dbReference type="InterPro" id="IPR000644">
    <property type="entry name" value="CBS_dom"/>
</dbReference>
<dbReference type="PANTHER" id="PTHR39188">
    <property type="entry name" value="MEMBRANE-ASSOCIATED ZINC METALLOPROTEASE M50B"/>
    <property type="match status" value="1"/>
</dbReference>
<dbReference type="InterPro" id="IPR016483">
    <property type="entry name" value="UCP006404_Pept_M50_CBS"/>
</dbReference>
<keyword evidence="13 14" id="KW-0472">Membrane</keyword>
<feature type="transmembrane region" description="Helical" evidence="14">
    <location>
        <begin position="158"/>
        <end position="182"/>
    </location>
</feature>
<evidence type="ECO:0000256" key="3">
    <source>
        <dbReference type="ARBA" id="ARBA00022475"/>
    </source>
</evidence>
<dbReference type="InterPro" id="IPR008915">
    <property type="entry name" value="Peptidase_M50"/>
</dbReference>
<evidence type="ECO:0000259" key="18">
    <source>
        <dbReference type="PROSITE" id="PS51371"/>
    </source>
</evidence>
<keyword evidence="11 14" id="KW-0482">Metalloprotease</keyword>
<evidence type="ECO:0000256" key="5">
    <source>
        <dbReference type="ARBA" id="ARBA00022692"/>
    </source>
</evidence>
<evidence type="ECO:0000256" key="11">
    <source>
        <dbReference type="ARBA" id="ARBA00023049"/>
    </source>
</evidence>
<dbReference type="EMBL" id="CP011125">
    <property type="protein sequence ID" value="AKF09637.1"/>
    <property type="molecule type" value="Genomic_DNA"/>
</dbReference>
<dbReference type="Pfam" id="PF02163">
    <property type="entry name" value="Peptidase_M50"/>
    <property type="match status" value="2"/>
</dbReference>
<evidence type="ECO:0000256" key="17">
    <source>
        <dbReference type="PROSITE-ProRule" id="PRU00703"/>
    </source>
</evidence>
<accession>A0A0F6W7Q9</accession>
<evidence type="ECO:0000313" key="19">
    <source>
        <dbReference type="EMBL" id="AKF09637.1"/>
    </source>
</evidence>
<evidence type="ECO:0000256" key="1">
    <source>
        <dbReference type="ARBA" id="ARBA00004651"/>
    </source>
</evidence>
<evidence type="ECO:0000256" key="14">
    <source>
        <dbReference type="PIRNR" id="PIRNR006404"/>
    </source>
</evidence>
<dbReference type="Gene3D" id="3.10.580.10">
    <property type="entry name" value="CBS-domain"/>
    <property type="match status" value="1"/>
</dbReference>
<dbReference type="Proteomes" id="UP000034883">
    <property type="component" value="Chromosome"/>
</dbReference>
<feature type="binding site" evidence="16">
    <location>
        <position position="181"/>
    </location>
    <ligand>
        <name>Zn(2+)</name>
        <dbReference type="ChEBI" id="CHEBI:29105"/>
        <note>catalytic</note>
    </ligand>
</feature>
<organism evidence="19 20">
    <name type="scientific">Sandaracinus amylolyticus</name>
    <dbReference type="NCBI Taxonomy" id="927083"/>
    <lineage>
        <taxon>Bacteria</taxon>
        <taxon>Pseudomonadati</taxon>
        <taxon>Myxococcota</taxon>
        <taxon>Polyangia</taxon>
        <taxon>Polyangiales</taxon>
        <taxon>Sandaracinaceae</taxon>
        <taxon>Sandaracinus</taxon>
    </lineage>
</organism>
<dbReference type="CDD" id="cd06164">
    <property type="entry name" value="S2P-M50_SpoIVFB_CBS"/>
    <property type="match status" value="1"/>
</dbReference>
<feature type="active site" evidence="15">
    <location>
        <position position="71"/>
    </location>
</feature>
<evidence type="ECO:0000256" key="4">
    <source>
        <dbReference type="ARBA" id="ARBA00022670"/>
    </source>
</evidence>
<feature type="domain" description="CBS" evidence="18">
    <location>
        <begin position="333"/>
        <end position="390"/>
    </location>
</feature>
<evidence type="ECO:0000313" key="20">
    <source>
        <dbReference type="Proteomes" id="UP000034883"/>
    </source>
</evidence>
<dbReference type="InterPro" id="IPR046342">
    <property type="entry name" value="CBS_dom_sf"/>
</dbReference>
<evidence type="ECO:0000256" key="10">
    <source>
        <dbReference type="ARBA" id="ARBA00022989"/>
    </source>
</evidence>
<comment type="cofactor">
    <cofactor evidence="14 16">
        <name>Zn(2+)</name>
        <dbReference type="ChEBI" id="CHEBI:29105"/>
    </cofactor>
    <text evidence="14 16">Binds 1 zinc ion per subunit.</text>
</comment>
<keyword evidence="5 14" id="KW-0812">Transmembrane</keyword>
<proteinExistence type="inferred from homology"/>
<keyword evidence="6 14" id="KW-0479">Metal-binding</keyword>
<dbReference type="Pfam" id="PF00571">
    <property type="entry name" value="CBS"/>
    <property type="match status" value="1"/>
</dbReference>
<keyword evidence="4 14" id="KW-0645">Protease</keyword>
<protein>
    <recommendedName>
        <fullName evidence="14">Zinc metalloprotease</fullName>
    </recommendedName>
</protein>
<gene>
    <name evidence="19" type="ORF">DB32_006786</name>
</gene>
<dbReference type="GO" id="GO:0005886">
    <property type="term" value="C:plasma membrane"/>
    <property type="evidence" value="ECO:0007669"/>
    <property type="project" value="UniProtKB-SubCell"/>
</dbReference>
<keyword evidence="12 17" id="KW-0129">CBS domain</keyword>
<dbReference type="AlphaFoldDB" id="A0A0F6W7Q9"/>
<comment type="subcellular location">
    <subcellularLocation>
        <location evidence="1 14">Cell membrane</location>
        <topology evidence="1 14">Multi-pass membrane protein</topology>
    </subcellularLocation>
</comment>
<reference evidence="19 20" key="1">
    <citation type="submission" date="2015-03" db="EMBL/GenBank/DDBJ databases">
        <title>Genome assembly of Sandaracinus amylolyticus DSM 53668.</title>
        <authorList>
            <person name="Sharma G."/>
            <person name="Subramanian S."/>
        </authorList>
    </citation>
    <scope>NUCLEOTIDE SEQUENCE [LARGE SCALE GENOMIC DNA]</scope>
    <source>
        <strain evidence="19 20">DSM 53668</strain>
    </source>
</reference>
<feature type="transmembrane region" description="Helical" evidence="14">
    <location>
        <begin position="230"/>
        <end position="251"/>
    </location>
</feature>
<keyword evidence="7" id="KW-0677">Repeat</keyword>
<evidence type="ECO:0000256" key="9">
    <source>
        <dbReference type="ARBA" id="ARBA00022833"/>
    </source>
</evidence>
<keyword evidence="9 14" id="KW-0862">Zinc</keyword>
<dbReference type="GO" id="GO:0006508">
    <property type="term" value="P:proteolysis"/>
    <property type="evidence" value="ECO:0007669"/>
    <property type="project" value="UniProtKB-KW"/>
</dbReference>
<keyword evidence="8 14" id="KW-0378">Hydrolase</keyword>
<feature type="binding site" evidence="16">
    <location>
        <position position="70"/>
    </location>
    <ligand>
        <name>Zn(2+)</name>
        <dbReference type="ChEBI" id="CHEBI:29105"/>
        <note>catalytic</note>
    </ligand>
</feature>
<dbReference type="PANTHER" id="PTHR39188:SF3">
    <property type="entry name" value="STAGE IV SPORULATION PROTEIN FB"/>
    <property type="match status" value="1"/>
</dbReference>
<evidence type="ECO:0000256" key="15">
    <source>
        <dbReference type="PIRSR" id="PIRSR006404-1"/>
    </source>
</evidence>
<evidence type="ECO:0000256" key="12">
    <source>
        <dbReference type="ARBA" id="ARBA00023122"/>
    </source>
</evidence>
<evidence type="ECO:0000256" key="13">
    <source>
        <dbReference type="ARBA" id="ARBA00023136"/>
    </source>
</evidence>
<comment type="similarity">
    <text evidence="2 14">Belongs to the peptidase M50B family.</text>
</comment>
<evidence type="ECO:0000256" key="7">
    <source>
        <dbReference type="ARBA" id="ARBA00022737"/>
    </source>
</evidence>
<evidence type="ECO:0000256" key="8">
    <source>
        <dbReference type="ARBA" id="ARBA00022801"/>
    </source>
</evidence>
<dbReference type="GO" id="GO:0046872">
    <property type="term" value="F:metal ion binding"/>
    <property type="evidence" value="ECO:0007669"/>
    <property type="project" value="UniProtKB-UniRule"/>
</dbReference>
<dbReference type="SUPFAM" id="SSF54631">
    <property type="entry name" value="CBS-domain pair"/>
    <property type="match status" value="1"/>
</dbReference>
<keyword evidence="20" id="KW-1185">Reference proteome</keyword>
<sequence length="396" mass="42373">MIATMQGNLRLGHVAGIDVRLDWSWLLVGLLFFVSLSAHFFASHPLWSLGLSVLLAFLAVIGIAASIIAHELVQAVVARRLGTPVTAITLFLLGGIATYPREGRTPAREIVVAFVGPVTSLVLGFVLITLAGLLQVPLAKLWVDASGVLAWLEPVPALLAWVGIANLAIALFNAIPAFPLDGGRVLRALLWALDGDYRTATRVAARIGQAISLVMIAIGIASAFRLGPLAFTSGIWVAFLGWFLLSAASTYHQSALLEERLGGLVASHLMHPVTSAIGPDVPIASAVANHFVGTSARALPVMEHGACVGLLRFEDVRRVPAREWEARPVRDAMIAVAELPRIGARTDLAETLRTMLRAEIATLPVLEGDDVIGVLEMQDIVRWIEFPEPEPRIAPA</sequence>
<keyword evidence="3 14" id="KW-1003">Cell membrane</keyword>
<dbReference type="STRING" id="927083.DB32_006786"/>
<evidence type="ECO:0000256" key="16">
    <source>
        <dbReference type="PIRSR" id="PIRSR006404-2"/>
    </source>
</evidence>
<feature type="transmembrane region" description="Helical" evidence="14">
    <location>
        <begin position="111"/>
        <end position="138"/>
    </location>
</feature>
<evidence type="ECO:0000256" key="2">
    <source>
        <dbReference type="ARBA" id="ARBA00007931"/>
    </source>
</evidence>
<keyword evidence="10 14" id="KW-1133">Transmembrane helix</keyword>
<evidence type="ECO:0000256" key="6">
    <source>
        <dbReference type="ARBA" id="ARBA00022723"/>
    </source>
</evidence>
<feature type="transmembrane region" description="Helical" evidence="14">
    <location>
        <begin position="23"/>
        <end position="42"/>
    </location>
</feature>
<feature type="transmembrane region" description="Helical" evidence="14">
    <location>
        <begin position="203"/>
        <end position="224"/>
    </location>
</feature>